<accession>A0ABU5PRJ6</accession>
<reference evidence="1 2" key="1">
    <citation type="submission" date="2023-12" db="EMBL/GenBank/DDBJ databases">
        <title>Whole genome sequencing of Paenibacillus phoenicis isolated from the Phoenix Mars Lander spacecraft assembly facility.</title>
        <authorList>
            <person name="Garcia A."/>
            <person name="Venkateswaran K."/>
        </authorList>
    </citation>
    <scope>NUCLEOTIDE SEQUENCE [LARGE SCALE GENOMIC DNA]</scope>
    <source>
        <strain evidence="1 2">3PO2SA</strain>
    </source>
</reference>
<comment type="caution">
    <text evidence="1">The sequence shown here is derived from an EMBL/GenBank/DDBJ whole genome shotgun (WGS) entry which is preliminary data.</text>
</comment>
<sequence>MACYQSLSQLMHLIGKEVCINRGQPGFIIGRLVSIQNDYVAVQTKDRRVLYYRSAFIDSLSETRWKRVPTNYSQEVEVIMAPRFNELLSSLLDHQILLDFGGPQVEKGLLTRITADEVVMEVNEESVRIPLEQIRYTVCEC</sequence>
<dbReference type="EMBL" id="JAYERP010000002">
    <property type="protein sequence ID" value="MEA3572574.1"/>
    <property type="molecule type" value="Genomic_DNA"/>
</dbReference>
<keyword evidence="2" id="KW-1185">Reference proteome</keyword>
<name>A0ABU5PRJ6_9BACL</name>
<gene>
    <name evidence="1" type="ORF">U9M73_21840</name>
</gene>
<proteinExistence type="predicted"/>
<dbReference type="RefSeq" id="WP_323079264.1">
    <property type="nucleotide sequence ID" value="NZ_CBCSKM010000019.1"/>
</dbReference>
<organism evidence="1 2">
    <name type="scientific">Paenibacillus phoenicis</name>
    <dbReference type="NCBI Taxonomy" id="554117"/>
    <lineage>
        <taxon>Bacteria</taxon>
        <taxon>Bacillati</taxon>
        <taxon>Bacillota</taxon>
        <taxon>Bacilli</taxon>
        <taxon>Bacillales</taxon>
        <taxon>Paenibacillaceae</taxon>
        <taxon>Paenibacillus</taxon>
    </lineage>
</organism>
<evidence type="ECO:0000313" key="2">
    <source>
        <dbReference type="Proteomes" id="UP001292216"/>
    </source>
</evidence>
<protein>
    <recommendedName>
        <fullName evidence="3">Spore coat protein</fullName>
    </recommendedName>
</protein>
<dbReference type="Proteomes" id="UP001292216">
    <property type="component" value="Unassembled WGS sequence"/>
</dbReference>
<evidence type="ECO:0008006" key="3">
    <source>
        <dbReference type="Google" id="ProtNLM"/>
    </source>
</evidence>
<evidence type="ECO:0000313" key="1">
    <source>
        <dbReference type="EMBL" id="MEA3572574.1"/>
    </source>
</evidence>